<dbReference type="InterPro" id="IPR023347">
    <property type="entry name" value="Lysozyme_dom_sf"/>
</dbReference>
<dbReference type="InterPro" id="IPR023346">
    <property type="entry name" value="Lysozyme-like_dom_sf"/>
</dbReference>
<dbReference type="Proteomes" id="UP000185598">
    <property type="component" value="Unassembled WGS sequence"/>
</dbReference>
<evidence type="ECO:0000256" key="4">
    <source>
        <dbReference type="ARBA" id="ARBA00022801"/>
    </source>
</evidence>
<protein>
    <recommendedName>
        <fullName evidence="6">Lysozyme</fullName>
        <ecNumber evidence="6">3.2.1.17</ecNumber>
    </recommendedName>
</protein>
<evidence type="ECO:0000256" key="2">
    <source>
        <dbReference type="ARBA" id="ARBA00022529"/>
    </source>
</evidence>
<dbReference type="GO" id="GO:0031640">
    <property type="term" value="P:killing of cells of another organism"/>
    <property type="evidence" value="ECO:0007669"/>
    <property type="project" value="UniProtKB-KW"/>
</dbReference>
<organism evidence="8 9">
    <name type="scientific">Allorhizobium taibaishanense</name>
    <dbReference type="NCBI Taxonomy" id="887144"/>
    <lineage>
        <taxon>Bacteria</taxon>
        <taxon>Pseudomonadati</taxon>
        <taxon>Pseudomonadota</taxon>
        <taxon>Alphaproteobacteria</taxon>
        <taxon>Hyphomicrobiales</taxon>
        <taxon>Rhizobiaceae</taxon>
        <taxon>Rhizobium/Agrobacterium group</taxon>
        <taxon>Allorhizobium</taxon>
    </lineage>
</organism>
<dbReference type="GO" id="GO:0003796">
    <property type="term" value="F:lysozyme activity"/>
    <property type="evidence" value="ECO:0007669"/>
    <property type="project" value="UniProtKB-EC"/>
</dbReference>
<dbReference type="InterPro" id="IPR051018">
    <property type="entry name" value="Bacteriophage_GH24"/>
</dbReference>
<dbReference type="AlphaFoldDB" id="A0A1Q9A2Q1"/>
<dbReference type="SUPFAM" id="SSF53955">
    <property type="entry name" value="Lysozyme-like"/>
    <property type="match status" value="1"/>
</dbReference>
<keyword evidence="3 6" id="KW-0081">Bacteriolytic enzyme</keyword>
<reference evidence="7 10" key="2">
    <citation type="submission" date="2020-08" db="EMBL/GenBank/DDBJ databases">
        <title>Genomic Encyclopedia of Type Strains, Phase IV (KMG-IV): sequencing the most valuable type-strain genomes for metagenomic binning, comparative biology and taxonomic classification.</title>
        <authorList>
            <person name="Goeker M."/>
        </authorList>
    </citation>
    <scope>NUCLEOTIDE SEQUENCE [LARGE SCALE GENOMIC DNA]</scope>
    <source>
        <strain evidence="7 10">DSM 100021</strain>
    </source>
</reference>
<keyword evidence="2 6" id="KW-0929">Antimicrobial</keyword>
<dbReference type="InterPro" id="IPR002196">
    <property type="entry name" value="Glyco_hydro_24"/>
</dbReference>
<evidence type="ECO:0000256" key="5">
    <source>
        <dbReference type="ARBA" id="ARBA00023295"/>
    </source>
</evidence>
<evidence type="ECO:0000256" key="3">
    <source>
        <dbReference type="ARBA" id="ARBA00022638"/>
    </source>
</evidence>
<dbReference type="PANTHER" id="PTHR38107:SF3">
    <property type="entry name" value="LYSOZYME RRRD-RELATED"/>
    <property type="match status" value="1"/>
</dbReference>
<dbReference type="OrthoDB" id="5327667at2"/>
<dbReference type="GO" id="GO:0016998">
    <property type="term" value="P:cell wall macromolecule catabolic process"/>
    <property type="evidence" value="ECO:0007669"/>
    <property type="project" value="InterPro"/>
</dbReference>
<dbReference type="EMBL" id="MKIN01000022">
    <property type="protein sequence ID" value="OLP48839.1"/>
    <property type="molecule type" value="Genomic_DNA"/>
</dbReference>
<dbReference type="CDD" id="cd16900">
    <property type="entry name" value="endolysin_R21-like"/>
    <property type="match status" value="1"/>
</dbReference>
<reference evidence="8 9" key="1">
    <citation type="submission" date="2016-09" db="EMBL/GenBank/DDBJ databases">
        <title>Rhizobium oryziradicis sp. nov., isolated from the root of rice.</title>
        <authorList>
            <person name="Zhao J."/>
            <person name="Zhang X."/>
        </authorList>
    </citation>
    <scope>NUCLEOTIDE SEQUENCE [LARGE SCALE GENOMIC DNA]</scope>
    <source>
        <strain evidence="8 9">14971</strain>
    </source>
</reference>
<evidence type="ECO:0000313" key="8">
    <source>
        <dbReference type="EMBL" id="OLP48839.1"/>
    </source>
</evidence>
<evidence type="ECO:0000256" key="1">
    <source>
        <dbReference type="ARBA" id="ARBA00000632"/>
    </source>
</evidence>
<dbReference type="Proteomes" id="UP000544107">
    <property type="component" value="Unassembled WGS sequence"/>
</dbReference>
<dbReference type="HAMAP" id="MF_04110">
    <property type="entry name" value="ENDOLYSIN_T4"/>
    <property type="match status" value="1"/>
</dbReference>
<proteinExistence type="inferred from homology"/>
<evidence type="ECO:0000313" key="7">
    <source>
        <dbReference type="EMBL" id="MBB4005790.1"/>
    </source>
</evidence>
<dbReference type="EMBL" id="JACIED010000001">
    <property type="protein sequence ID" value="MBB4005790.1"/>
    <property type="molecule type" value="Genomic_DNA"/>
</dbReference>
<dbReference type="Pfam" id="PF00959">
    <property type="entry name" value="Phage_lysozyme"/>
    <property type="match status" value="1"/>
</dbReference>
<gene>
    <name evidence="8" type="ORF">BJF91_17035</name>
    <name evidence="7" type="ORF">GGQ71_000026</name>
</gene>
<dbReference type="GO" id="GO:0009253">
    <property type="term" value="P:peptidoglycan catabolic process"/>
    <property type="evidence" value="ECO:0007669"/>
    <property type="project" value="InterPro"/>
</dbReference>
<dbReference type="Gene3D" id="1.10.530.40">
    <property type="match status" value="1"/>
</dbReference>
<keyword evidence="5 6" id="KW-0326">Glycosidase</keyword>
<accession>A0A1Q9A2Q1</accession>
<dbReference type="InterPro" id="IPR034690">
    <property type="entry name" value="Endolysin_T4_type"/>
</dbReference>
<dbReference type="EC" id="3.2.1.17" evidence="6"/>
<evidence type="ECO:0000313" key="9">
    <source>
        <dbReference type="Proteomes" id="UP000185598"/>
    </source>
</evidence>
<name>A0A1Q9A2Q1_9HYPH</name>
<evidence type="ECO:0000313" key="10">
    <source>
        <dbReference type="Proteomes" id="UP000544107"/>
    </source>
</evidence>
<dbReference type="STRING" id="887144.BJF91_17035"/>
<dbReference type="GO" id="GO:0042742">
    <property type="term" value="P:defense response to bacterium"/>
    <property type="evidence" value="ECO:0007669"/>
    <property type="project" value="UniProtKB-KW"/>
</dbReference>
<dbReference type="PANTHER" id="PTHR38107">
    <property type="match status" value="1"/>
</dbReference>
<comment type="similarity">
    <text evidence="6">Belongs to the glycosyl hydrolase 24 family.</text>
</comment>
<dbReference type="RefSeq" id="WP_075614629.1">
    <property type="nucleotide sequence ID" value="NZ_JACIED010000001.1"/>
</dbReference>
<keyword evidence="4 6" id="KW-0378">Hydrolase</keyword>
<comment type="caution">
    <text evidence="8">The sequence shown here is derived from an EMBL/GenBank/DDBJ whole genome shotgun (WGS) entry which is preliminary data.</text>
</comment>
<comment type="catalytic activity">
    <reaction evidence="1 6">
        <text>Hydrolysis of (1-&gt;4)-beta-linkages between N-acetylmuramic acid and N-acetyl-D-glucosamine residues in a peptidoglycan and between N-acetyl-D-glucosamine residues in chitodextrins.</text>
        <dbReference type="EC" id="3.2.1.17"/>
    </reaction>
</comment>
<keyword evidence="9" id="KW-1185">Reference proteome</keyword>
<sequence>MPINKITATKRGKAAVAASLAAAIVGGWVAFFSPGTTTPAQIERAYVEQQMTPPAVEMAIDRLIKPYEGLRLVSYQDIVGVWTVCYGETVVDGKPVRAGMSFTPQQCESMLKKRVFYDYYLPLAKRVKGFLTAPDSVQASMISGAYNFGTEGQIRSTAARLVTQGKFRQACEAQTAWNRAGGKVVNGLVIRREMGDAQRLGEAELCVSGLPNVQ</sequence>
<evidence type="ECO:0000256" key="6">
    <source>
        <dbReference type="RuleBase" id="RU003788"/>
    </source>
</evidence>